<dbReference type="Proteomes" id="UP000515908">
    <property type="component" value="Chromosome 08"/>
</dbReference>
<dbReference type="EMBL" id="LR877152">
    <property type="protein sequence ID" value="CAD2217293.1"/>
    <property type="molecule type" value="Genomic_DNA"/>
</dbReference>
<evidence type="ECO:0000259" key="2">
    <source>
        <dbReference type="PROSITE" id="PS50249"/>
    </source>
</evidence>
<keyword evidence="4" id="KW-1185">Reference proteome</keyword>
<dbReference type="GO" id="GO:0006511">
    <property type="term" value="P:ubiquitin-dependent protein catabolic process"/>
    <property type="evidence" value="ECO:0007669"/>
    <property type="project" value="InterPro"/>
</dbReference>
<comment type="similarity">
    <text evidence="1">Belongs to the NPL4 family.</text>
</comment>
<organism evidence="3 4">
    <name type="scientific">Angomonas deanei</name>
    <dbReference type="NCBI Taxonomy" id="59799"/>
    <lineage>
        <taxon>Eukaryota</taxon>
        <taxon>Discoba</taxon>
        <taxon>Euglenozoa</taxon>
        <taxon>Kinetoplastea</taxon>
        <taxon>Metakinetoplastina</taxon>
        <taxon>Trypanosomatida</taxon>
        <taxon>Trypanosomatidae</taxon>
        <taxon>Strigomonadinae</taxon>
        <taxon>Angomonas</taxon>
    </lineage>
</organism>
<dbReference type="PANTHER" id="PTHR12710:SF0">
    <property type="entry name" value="NUCLEAR PROTEIN LOCALIZATION PROTEIN 4 HOMOLOG"/>
    <property type="match status" value="1"/>
</dbReference>
<reference evidence="3 4" key="1">
    <citation type="submission" date="2020-08" db="EMBL/GenBank/DDBJ databases">
        <authorList>
            <person name="Newling K."/>
            <person name="Davey J."/>
            <person name="Forrester S."/>
        </authorList>
    </citation>
    <scope>NUCLEOTIDE SEQUENCE [LARGE SCALE GENOMIC DNA]</scope>
    <source>
        <strain evidence="4">Crithidia deanei Carvalho (ATCC PRA-265)</strain>
    </source>
</reference>
<gene>
    <name evidence="3" type="ORF">ADEAN_000477100</name>
</gene>
<evidence type="ECO:0000313" key="3">
    <source>
        <dbReference type="EMBL" id="CAD2217293.1"/>
    </source>
</evidence>
<dbReference type="InterPro" id="IPR007717">
    <property type="entry name" value="NPL4_C"/>
</dbReference>
<evidence type="ECO:0000313" key="4">
    <source>
        <dbReference type="Proteomes" id="UP000515908"/>
    </source>
</evidence>
<dbReference type="VEuPathDB" id="TriTrypDB:ADEAN_000477100"/>
<dbReference type="PROSITE" id="PS50249">
    <property type="entry name" value="MPN"/>
    <property type="match status" value="1"/>
</dbReference>
<dbReference type="PANTHER" id="PTHR12710">
    <property type="entry name" value="NUCLEAR PROTEIN LOCALIZATION 4"/>
    <property type="match status" value="1"/>
</dbReference>
<dbReference type="GO" id="GO:0031625">
    <property type="term" value="F:ubiquitin protein ligase binding"/>
    <property type="evidence" value="ECO:0007669"/>
    <property type="project" value="TreeGrafter"/>
</dbReference>
<sequence length="265" mass="30431">MDDKLRALRAAKHQQYLQLHPEERPHQEVCPQCKETIIKKISICPATGLYHHHEALKYIGNVIIDGNVVSSDVARRAANSKIVKWESAHTLKVRADATALNIFQSFVQQRDYQLQRFGYLYGKYNVEQKEIEVHCIYEPEQNGTPFTFEELPDPFLEKADAVAKLLGFRRVGAIVSHPPRDPSEMQLSSRECLLMTREQCKYGRECVLLTIAPNTTDGVVECLAWQSSSLCQDYFKLGQLKENTRPVEVVKQAMKEDDPHIFKSW</sequence>
<dbReference type="GO" id="GO:0005634">
    <property type="term" value="C:nucleus"/>
    <property type="evidence" value="ECO:0007669"/>
    <property type="project" value="TreeGrafter"/>
</dbReference>
<dbReference type="InterPro" id="IPR037518">
    <property type="entry name" value="MPN"/>
</dbReference>
<dbReference type="AlphaFoldDB" id="A0A7G2CF16"/>
<dbReference type="Pfam" id="PF05021">
    <property type="entry name" value="NPL4"/>
    <property type="match status" value="1"/>
</dbReference>
<dbReference type="Gene3D" id="3.40.140.10">
    <property type="entry name" value="Cytidine Deaminase, domain 2"/>
    <property type="match status" value="1"/>
</dbReference>
<accession>A0A7G2CF16</accession>
<protein>
    <submittedName>
        <fullName evidence="3">NPL4 family, putative</fullName>
    </submittedName>
</protein>
<name>A0A7G2CF16_9TRYP</name>
<feature type="domain" description="MPN" evidence="2">
    <location>
        <begin position="92"/>
        <end position="231"/>
    </location>
</feature>
<dbReference type="InterPro" id="IPR016563">
    <property type="entry name" value="Npl4"/>
</dbReference>
<proteinExistence type="inferred from homology"/>
<evidence type="ECO:0000256" key="1">
    <source>
        <dbReference type="ARBA" id="ARBA00011025"/>
    </source>
</evidence>
<dbReference type="GO" id="GO:0043130">
    <property type="term" value="F:ubiquitin binding"/>
    <property type="evidence" value="ECO:0007669"/>
    <property type="project" value="TreeGrafter"/>
</dbReference>